<dbReference type="PANTHER" id="PTHR35093:SF3">
    <property type="entry name" value="LONG-CHAIN FATTY ACID TRANSPORT PROTEIN"/>
    <property type="match status" value="1"/>
</dbReference>
<name>A0A367LXC8_PSEAI</name>
<dbReference type="SUPFAM" id="SSF56935">
    <property type="entry name" value="Porins"/>
    <property type="match status" value="1"/>
</dbReference>
<dbReference type="AlphaFoldDB" id="A0A367LXC8"/>
<evidence type="ECO:0000313" key="9">
    <source>
        <dbReference type="EMBL" id="RCI69769.1"/>
    </source>
</evidence>
<keyword evidence="3" id="KW-1134">Transmembrane beta strand</keyword>
<dbReference type="Proteomes" id="UP000253594">
    <property type="component" value="Unassembled WGS sequence"/>
</dbReference>
<keyword evidence="5 8" id="KW-0732">Signal</keyword>
<gene>
    <name evidence="9" type="ORF">DT376_38180</name>
</gene>
<organism evidence="9 10">
    <name type="scientific">Pseudomonas aeruginosa</name>
    <dbReference type="NCBI Taxonomy" id="287"/>
    <lineage>
        <taxon>Bacteria</taxon>
        <taxon>Pseudomonadati</taxon>
        <taxon>Pseudomonadota</taxon>
        <taxon>Gammaproteobacteria</taxon>
        <taxon>Pseudomonadales</taxon>
        <taxon>Pseudomonadaceae</taxon>
        <taxon>Pseudomonas</taxon>
    </lineage>
</organism>
<feature type="signal peptide" evidence="8">
    <location>
        <begin position="1"/>
        <end position="20"/>
    </location>
</feature>
<dbReference type="PANTHER" id="PTHR35093">
    <property type="entry name" value="OUTER MEMBRANE PROTEIN NMB0088-RELATED"/>
    <property type="match status" value="1"/>
</dbReference>
<reference evidence="9 10" key="1">
    <citation type="submission" date="2018-07" db="EMBL/GenBank/DDBJ databases">
        <title>Mechanisms of high-level aminoglycoside resistance among Gram-negative pathogens in Brazil.</title>
        <authorList>
            <person name="Ballaben A.S."/>
            <person name="Darini A.L.C."/>
            <person name="Doi Y."/>
        </authorList>
    </citation>
    <scope>NUCLEOTIDE SEQUENCE [LARGE SCALE GENOMIC DNA]</scope>
    <source>
        <strain evidence="9 10">B2-305</strain>
    </source>
</reference>
<evidence type="ECO:0000256" key="5">
    <source>
        <dbReference type="ARBA" id="ARBA00022729"/>
    </source>
</evidence>
<dbReference type="EMBL" id="QORE01002742">
    <property type="protein sequence ID" value="RCI69769.1"/>
    <property type="molecule type" value="Genomic_DNA"/>
</dbReference>
<evidence type="ECO:0000256" key="2">
    <source>
        <dbReference type="ARBA" id="ARBA00008163"/>
    </source>
</evidence>
<evidence type="ECO:0000256" key="1">
    <source>
        <dbReference type="ARBA" id="ARBA00004571"/>
    </source>
</evidence>
<dbReference type="Pfam" id="PF03349">
    <property type="entry name" value="Toluene_X"/>
    <property type="match status" value="1"/>
</dbReference>
<protein>
    <submittedName>
        <fullName evidence="9">Uncharacterized protein</fullName>
    </submittedName>
</protein>
<comment type="caution">
    <text evidence="9">The sequence shown here is derived from an EMBL/GenBank/DDBJ whole genome shotgun (WGS) entry which is preliminary data.</text>
</comment>
<evidence type="ECO:0000256" key="8">
    <source>
        <dbReference type="SAM" id="SignalP"/>
    </source>
</evidence>
<dbReference type="InterPro" id="IPR005017">
    <property type="entry name" value="OMPP1/FadL/TodX"/>
</dbReference>
<keyword evidence="7" id="KW-0998">Cell outer membrane</keyword>
<feature type="chain" id="PRO_5016950468" evidence="8">
    <location>
        <begin position="21"/>
        <end position="89"/>
    </location>
</feature>
<evidence type="ECO:0000256" key="7">
    <source>
        <dbReference type="ARBA" id="ARBA00023237"/>
    </source>
</evidence>
<dbReference type="Gene3D" id="2.40.160.60">
    <property type="entry name" value="Outer membrane protein transport protein (OMPP1/FadL/TodX)"/>
    <property type="match status" value="1"/>
</dbReference>
<keyword evidence="4" id="KW-0812">Transmembrane</keyword>
<comment type="similarity">
    <text evidence="2">Belongs to the OmpP1/FadL family.</text>
</comment>
<proteinExistence type="inferred from homology"/>
<evidence type="ECO:0000256" key="6">
    <source>
        <dbReference type="ARBA" id="ARBA00023136"/>
    </source>
</evidence>
<comment type="subcellular location">
    <subcellularLocation>
        <location evidence="1">Cell outer membrane</location>
        <topology evidence="1">Multi-pass membrane protein</topology>
    </subcellularLocation>
</comment>
<evidence type="ECO:0000256" key="3">
    <source>
        <dbReference type="ARBA" id="ARBA00022452"/>
    </source>
</evidence>
<dbReference type="GO" id="GO:0009279">
    <property type="term" value="C:cell outer membrane"/>
    <property type="evidence" value="ECO:0007669"/>
    <property type="project" value="UniProtKB-SubCell"/>
</dbReference>
<sequence length="89" mass="9306">MPLLCALIVGGLFGTSQAQAGGFMVPTTNTAGWGRAMAGGSLFPNDPSAAFNNPAAMAFIDKRIAQLTVNYADIDIKYNGDAYDYQGNP</sequence>
<dbReference type="GO" id="GO:0015483">
    <property type="term" value="F:long-chain fatty acid transporting porin activity"/>
    <property type="evidence" value="ECO:0007669"/>
    <property type="project" value="TreeGrafter"/>
</dbReference>
<accession>A0A367LXC8</accession>
<evidence type="ECO:0000256" key="4">
    <source>
        <dbReference type="ARBA" id="ARBA00022692"/>
    </source>
</evidence>
<evidence type="ECO:0000313" key="10">
    <source>
        <dbReference type="Proteomes" id="UP000253594"/>
    </source>
</evidence>
<keyword evidence="6" id="KW-0472">Membrane</keyword>
<feature type="non-terminal residue" evidence="9">
    <location>
        <position position="89"/>
    </location>
</feature>